<evidence type="ECO:0000259" key="13">
    <source>
        <dbReference type="Pfam" id="PF02872"/>
    </source>
</evidence>
<evidence type="ECO:0000256" key="1">
    <source>
        <dbReference type="ARBA" id="ARBA00000527"/>
    </source>
</evidence>
<dbReference type="Pfam" id="PF00149">
    <property type="entry name" value="Metallophos"/>
    <property type="match status" value="1"/>
</dbReference>
<keyword evidence="6" id="KW-0479">Metal-binding</keyword>
<evidence type="ECO:0000313" key="15">
    <source>
        <dbReference type="Proteomes" id="UP000323046"/>
    </source>
</evidence>
<evidence type="ECO:0000256" key="7">
    <source>
        <dbReference type="ARBA" id="ARBA00022729"/>
    </source>
</evidence>
<comment type="similarity">
    <text evidence="5 11">Belongs to the 5'-nucleotidase family.</text>
</comment>
<dbReference type="PROSITE" id="PS51318">
    <property type="entry name" value="TAT"/>
    <property type="match status" value="1"/>
</dbReference>
<comment type="subcellular location">
    <subcellularLocation>
        <location evidence="4">Cell envelope</location>
    </subcellularLocation>
</comment>
<keyword evidence="10" id="KW-0511">Multifunctional enzyme</keyword>
<dbReference type="PANTHER" id="PTHR11575">
    <property type="entry name" value="5'-NUCLEOTIDASE-RELATED"/>
    <property type="match status" value="1"/>
</dbReference>
<evidence type="ECO:0000313" key="14">
    <source>
        <dbReference type="EMBL" id="QES26602.1"/>
    </source>
</evidence>
<evidence type="ECO:0000256" key="8">
    <source>
        <dbReference type="ARBA" id="ARBA00022741"/>
    </source>
</evidence>
<dbReference type="GO" id="GO:0009166">
    <property type="term" value="P:nucleotide catabolic process"/>
    <property type="evidence" value="ECO:0007669"/>
    <property type="project" value="InterPro"/>
</dbReference>
<dbReference type="GO" id="GO:0008663">
    <property type="term" value="F:2',3'-cyclic-nucleotide 2'-phosphodiesterase activity"/>
    <property type="evidence" value="ECO:0007669"/>
    <property type="project" value="UniProtKB-EC"/>
</dbReference>
<dbReference type="InterPro" id="IPR019546">
    <property type="entry name" value="TAT_signal_bac_arc"/>
</dbReference>
<dbReference type="NCBIfam" id="TIGR01409">
    <property type="entry name" value="TAT_signal_seq"/>
    <property type="match status" value="1"/>
</dbReference>
<dbReference type="InterPro" id="IPR006146">
    <property type="entry name" value="5'-Nucleotdase_CS"/>
</dbReference>
<keyword evidence="7" id="KW-0732">Signal</keyword>
<dbReference type="InterPro" id="IPR008334">
    <property type="entry name" value="5'-Nucleotdase_C"/>
</dbReference>
<dbReference type="PROSITE" id="PS00786">
    <property type="entry name" value="5_NUCLEOTIDASE_2"/>
    <property type="match status" value="1"/>
</dbReference>
<comment type="catalytic activity">
    <reaction evidence="1">
        <text>a ribonucleoside 3'-phosphate + H2O = a ribonucleoside + phosphate</text>
        <dbReference type="Rhea" id="RHEA:10144"/>
        <dbReference type="ChEBI" id="CHEBI:13197"/>
        <dbReference type="ChEBI" id="CHEBI:15377"/>
        <dbReference type="ChEBI" id="CHEBI:18254"/>
        <dbReference type="ChEBI" id="CHEBI:43474"/>
        <dbReference type="EC" id="3.1.3.6"/>
    </reaction>
</comment>
<evidence type="ECO:0000256" key="11">
    <source>
        <dbReference type="RuleBase" id="RU362119"/>
    </source>
</evidence>
<dbReference type="Gene3D" id="3.60.21.10">
    <property type="match status" value="1"/>
</dbReference>
<comment type="catalytic activity">
    <reaction evidence="2">
        <text>a nucleoside 2',3'-cyclic phosphate + H2O = a nucleoside 3'-phosphate + H(+)</text>
        <dbReference type="Rhea" id="RHEA:19621"/>
        <dbReference type="ChEBI" id="CHEBI:15377"/>
        <dbReference type="ChEBI" id="CHEBI:15378"/>
        <dbReference type="ChEBI" id="CHEBI:66949"/>
        <dbReference type="ChEBI" id="CHEBI:66954"/>
        <dbReference type="EC" id="3.1.4.16"/>
    </reaction>
</comment>
<accession>A0A5P2B7R5</accession>
<reference evidence="14 15" key="1">
    <citation type="submission" date="2018-05" db="EMBL/GenBank/DDBJ databases">
        <title>Streptomyces venezuelae.</title>
        <authorList>
            <person name="Kim W."/>
            <person name="Lee N."/>
            <person name="Cho B.-K."/>
        </authorList>
    </citation>
    <scope>NUCLEOTIDE SEQUENCE [LARGE SCALE GENOMIC DNA]</scope>
    <source>
        <strain evidence="14 15">ATCC 14583</strain>
    </source>
</reference>
<dbReference type="InterPro" id="IPR041827">
    <property type="entry name" value="CpdB_N"/>
</dbReference>
<keyword evidence="15" id="KW-1185">Reference proteome</keyword>
<gene>
    <name evidence="14" type="ORF">DEJ47_09100</name>
</gene>
<evidence type="ECO:0000256" key="9">
    <source>
        <dbReference type="ARBA" id="ARBA00022801"/>
    </source>
</evidence>
<dbReference type="AlphaFoldDB" id="A0A5P2B7R5"/>
<dbReference type="CDD" id="cd07410">
    <property type="entry name" value="MPP_CpdB_N"/>
    <property type="match status" value="1"/>
</dbReference>
<evidence type="ECO:0000256" key="6">
    <source>
        <dbReference type="ARBA" id="ARBA00022723"/>
    </source>
</evidence>
<protein>
    <submittedName>
        <fullName evidence="14">Bifunctional metallophosphatase/5'-nucleotidase</fullName>
    </submittedName>
</protein>
<evidence type="ECO:0000256" key="5">
    <source>
        <dbReference type="ARBA" id="ARBA00006654"/>
    </source>
</evidence>
<keyword evidence="8 11" id="KW-0547">Nucleotide-binding</keyword>
<organism evidence="14 15">
    <name type="scientific">Streptomyces venezuelae</name>
    <dbReference type="NCBI Taxonomy" id="54571"/>
    <lineage>
        <taxon>Bacteria</taxon>
        <taxon>Bacillati</taxon>
        <taxon>Actinomycetota</taxon>
        <taxon>Actinomycetes</taxon>
        <taxon>Kitasatosporales</taxon>
        <taxon>Streptomycetaceae</taxon>
        <taxon>Streptomyces</taxon>
    </lineage>
</organism>
<evidence type="ECO:0000259" key="12">
    <source>
        <dbReference type="Pfam" id="PF00149"/>
    </source>
</evidence>
<dbReference type="Proteomes" id="UP000323046">
    <property type="component" value="Chromosome"/>
</dbReference>
<comment type="cofactor">
    <cofactor evidence="3">
        <name>a divalent metal cation</name>
        <dbReference type="ChEBI" id="CHEBI:60240"/>
    </cofactor>
</comment>
<proteinExistence type="inferred from homology"/>
<dbReference type="GO" id="GO:0046872">
    <property type="term" value="F:metal ion binding"/>
    <property type="evidence" value="ECO:0007669"/>
    <property type="project" value="UniProtKB-KW"/>
</dbReference>
<dbReference type="Gene3D" id="3.90.780.10">
    <property type="entry name" value="5'-Nucleotidase, C-terminal domain"/>
    <property type="match status" value="1"/>
</dbReference>
<dbReference type="InterPro" id="IPR036907">
    <property type="entry name" value="5'-Nucleotdase_C_sf"/>
</dbReference>
<dbReference type="PANTHER" id="PTHR11575:SF6">
    <property type="entry name" value="2',3'-CYCLIC-NUCLEOTIDE 2'-PHOSPHODIESTERASE_3'-NUCLEOTIDASE"/>
    <property type="match status" value="1"/>
</dbReference>
<evidence type="ECO:0000256" key="10">
    <source>
        <dbReference type="ARBA" id="ARBA00023268"/>
    </source>
</evidence>
<dbReference type="Pfam" id="PF02872">
    <property type="entry name" value="5_nucleotid_C"/>
    <property type="match status" value="1"/>
</dbReference>
<evidence type="ECO:0000256" key="2">
    <source>
        <dbReference type="ARBA" id="ARBA00001730"/>
    </source>
</evidence>
<keyword evidence="9 11" id="KW-0378">Hydrolase</keyword>
<dbReference type="PRINTS" id="PR01607">
    <property type="entry name" value="APYRASEFAMLY"/>
</dbReference>
<dbReference type="OrthoDB" id="1016457at2"/>
<feature type="domain" description="5'-Nucleotidase C-terminal" evidence="13">
    <location>
        <begin position="379"/>
        <end position="559"/>
    </location>
</feature>
<dbReference type="InterPro" id="IPR006311">
    <property type="entry name" value="TAT_signal"/>
</dbReference>
<feature type="domain" description="Calcineurin-like phosphoesterase" evidence="12">
    <location>
        <begin position="52"/>
        <end position="298"/>
    </location>
</feature>
<dbReference type="GO" id="GO:0030288">
    <property type="term" value="C:outer membrane-bounded periplasmic space"/>
    <property type="evidence" value="ECO:0007669"/>
    <property type="project" value="TreeGrafter"/>
</dbReference>
<dbReference type="GO" id="GO:0000166">
    <property type="term" value="F:nucleotide binding"/>
    <property type="evidence" value="ECO:0007669"/>
    <property type="project" value="UniProtKB-KW"/>
</dbReference>
<name>A0A5P2B7R5_STRVZ</name>
<dbReference type="RefSeq" id="WP_150166669.1">
    <property type="nucleotide sequence ID" value="NZ_CP029193.1"/>
</dbReference>
<dbReference type="InterPro" id="IPR004843">
    <property type="entry name" value="Calcineurin-like_PHP"/>
</dbReference>
<dbReference type="GO" id="GO:0008254">
    <property type="term" value="F:3'-nucleotidase activity"/>
    <property type="evidence" value="ECO:0007669"/>
    <property type="project" value="UniProtKB-EC"/>
</dbReference>
<dbReference type="SUPFAM" id="SSF56300">
    <property type="entry name" value="Metallo-dependent phosphatases"/>
    <property type="match status" value="1"/>
</dbReference>
<dbReference type="EMBL" id="CP029193">
    <property type="protein sequence ID" value="QES26602.1"/>
    <property type="molecule type" value="Genomic_DNA"/>
</dbReference>
<evidence type="ECO:0000256" key="3">
    <source>
        <dbReference type="ARBA" id="ARBA00001968"/>
    </source>
</evidence>
<dbReference type="InterPro" id="IPR029052">
    <property type="entry name" value="Metallo-depent_PP-like"/>
</dbReference>
<evidence type="ECO:0000256" key="4">
    <source>
        <dbReference type="ARBA" id="ARBA00004196"/>
    </source>
</evidence>
<dbReference type="InterPro" id="IPR006179">
    <property type="entry name" value="5_nucleotidase/apyrase"/>
</dbReference>
<sequence>MPLNRRKFLGTSAATGVGVAVTGAAVAPSTASASVAHGSGKPARRTRRYSFTVLGTTDLHGNVFNWDYFTDKEFDDKDHNDVGLAKISTLVNRVRKEKGRRNTLLIDAGDTIQGTQLSYYYAKVDPITARRGPVHPMAQAMNAIGYDAAALGNHEFNYGIPVLRKFEEQCDFPLLGANALDAKTQRPAFPPYFMKRLRTPHGRDVKVAVLGLTNPGIAIWDKANVQGKMTFPGLEEQAAKWVPRLRSMGADVVIVSAHSGSSGTSSYGDQLPYVENAAGLVAEQVPGIDAILVGHAHTEIPEYFVENKKTGKKVVLSEPLKWGQRLTLFDFDLVWSKGRWTVEKVGAKVLNSNTVEEDRKVTRLLADEHKKVVAYVNQVIGTSTAAMSTAEGPVKDVAIIDLINLVQRETVAEALKGGAYASLPVLSQASCFSRTAQIPAGEVTIRDAAGLYPFENTLEARLLTGAQVKEYLEFSARYYVRTPAGGPVDPAKLTNADGIPDYNYDAVSGLTYEIDIAKPVGSRIVNVQFEGRELDPKAEFVLAVNNYRASGGGNFPHIAKAKQLWANSEEIRNTIIGWVKAKGTVDPGQFASVDWKLTRDGMPVF</sequence>
<dbReference type="SUPFAM" id="SSF55816">
    <property type="entry name" value="5'-nucleotidase (syn. UDP-sugar hydrolase), C-terminal domain"/>
    <property type="match status" value="1"/>
</dbReference>